<dbReference type="EMBL" id="JBEDNQ010000008">
    <property type="protein sequence ID" value="MEQ3552736.1"/>
    <property type="molecule type" value="Genomic_DNA"/>
</dbReference>
<keyword evidence="8" id="KW-1185">Reference proteome</keyword>
<dbReference type="SMART" id="SM00346">
    <property type="entry name" value="HTH_ICLR"/>
    <property type="match status" value="1"/>
</dbReference>
<dbReference type="Pfam" id="PF01614">
    <property type="entry name" value="IclR_C"/>
    <property type="match status" value="1"/>
</dbReference>
<evidence type="ECO:0000256" key="4">
    <source>
        <dbReference type="SAM" id="MobiDB-lite"/>
    </source>
</evidence>
<feature type="region of interest" description="Disordered" evidence="4">
    <location>
        <begin position="247"/>
        <end position="268"/>
    </location>
</feature>
<comment type="caution">
    <text evidence="7">The sequence shown here is derived from an EMBL/GenBank/DDBJ whole genome shotgun (WGS) entry which is preliminary data.</text>
</comment>
<dbReference type="SUPFAM" id="SSF55781">
    <property type="entry name" value="GAF domain-like"/>
    <property type="match status" value="1"/>
</dbReference>
<keyword evidence="3" id="KW-0804">Transcription</keyword>
<evidence type="ECO:0000256" key="3">
    <source>
        <dbReference type="ARBA" id="ARBA00023163"/>
    </source>
</evidence>
<dbReference type="Pfam" id="PF09339">
    <property type="entry name" value="HTH_IclR"/>
    <property type="match status" value="1"/>
</dbReference>
<feature type="domain" description="HTH iclR-type" evidence="5">
    <location>
        <begin position="8"/>
        <end position="70"/>
    </location>
</feature>
<evidence type="ECO:0000259" key="6">
    <source>
        <dbReference type="PROSITE" id="PS51078"/>
    </source>
</evidence>
<evidence type="ECO:0000256" key="2">
    <source>
        <dbReference type="ARBA" id="ARBA00023125"/>
    </source>
</evidence>
<dbReference type="PANTHER" id="PTHR30136">
    <property type="entry name" value="HELIX-TURN-HELIX TRANSCRIPTIONAL REGULATOR, ICLR FAMILY"/>
    <property type="match status" value="1"/>
</dbReference>
<sequence>MVPVGERGRVLITGLSVLETLGRHADGLGVTDLAREVGGDKGNVHRITQLLCEQGYVEQDEISRRYTLTSQIVQLAGRALRQLDVRGLAEPVLRRLSAATGESVHLAVRTRAGGVYVSQIRAANRLSVETDIGSSPIVHATATGKALFAHAADAVLDAALDGGLERYTIRTVTSRRALDDMLAEVRSRGYAIDDEELNADVRCVAAPLFDGNRAVTAAIGVSGPVSRIPVSRLPELGELVRAASDQVTASIGGERPGSDREVAAAPAG</sequence>
<dbReference type="InterPro" id="IPR036388">
    <property type="entry name" value="WH-like_DNA-bd_sf"/>
</dbReference>
<organism evidence="7 8">
    <name type="scientific">Pseudonocardia nematodicida</name>
    <dbReference type="NCBI Taxonomy" id="1206997"/>
    <lineage>
        <taxon>Bacteria</taxon>
        <taxon>Bacillati</taxon>
        <taxon>Actinomycetota</taxon>
        <taxon>Actinomycetes</taxon>
        <taxon>Pseudonocardiales</taxon>
        <taxon>Pseudonocardiaceae</taxon>
        <taxon>Pseudonocardia</taxon>
    </lineage>
</organism>
<evidence type="ECO:0000259" key="5">
    <source>
        <dbReference type="PROSITE" id="PS51077"/>
    </source>
</evidence>
<dbReference type="Proteomes" id="UP001494902">
    <property type="component" value="Unassembled WGS sequence"/>
</dbReference>
<dbReference type="InterPro" id="IPR005471">
    <property type="entry name" value="Tscrpt_reg_IclR_N"/>
</dbReference>
<reference evidence="7 8" key="1">
    <citation type="submission" date="2024-03" db="EMBL/GenBank/DDBJ databases">
        <title>Draft genome sequence of Pseudonocardia nematodicida JCM 31783.</title>
        <authorList>
            <person name="Butdee W."/>
            <person name="Duangmal K."/>
        </authorList>
    </citation>
    <scope>NUCLEOTIDE SEQUENCE [LARGE SCALE GENOMIC DNA]</scope>
    <source>
        <strain evidence="7 8">JCM 31783</strain>
    </source>
</reference>
<protein>
    <submittedName>
        <fullName evidence="7">IclR family transcriptional regulator</fullName>
    </submittedName>
</protein>
<dbReference type="SUPFAM" id="SSF46785">
    <property type="entry name" value="Winged helix' DNA-binding domain"/>
    <property type="match status" value="1"/>
</dbReference>
<dbReference type="Gene3D" id="1.10.10.10">
    <property type="entry name" value="Winged helix-like DNA-binding domain superfamily/Winged helix DNA-binding domain"/>
    <property type="match status" value="1"/>
</dbReference>
<dbReference type="InterPro" id="IPR050707">
    <property type="entry name" value="HTH_MetabolicPath_Reg"/>
</dbReference>
<dbReference type="InterPro" id="IPR014757">
    <property type="entry name" value="Tscrpt_reg_IclR_C"/>
</dbReference>
<evidence type="ECO:0000313" key="8">
    <source>
        <dbReference type="Proteomes" id="UP001494902"/>
    </source>
</evidence>
<dbReference type="InterPro" id="IPR029016">
    <property type="entry name" value="GAF-like_dom_sf"/>
</dbReference>
<dbReference type="RefSeq" id="WP_349299806.1">
    <property type="nucleotide sequence ID" value="NZ_JBEDNQ010000008.1"/>
</dbReference>
<dbReference type="Gene3D" id="3.30.450.40">
    <property type="match status" value="1"/>
</dbReference>
<dbReference type="PROSITE" id="PS51077">
    <property type="entry name" value="HTH_ICLR"/>
    <property type="match status" value="1"/>
</dbReference>
<keyword evidence="1" id="KW-0805">Transcription regulation</keyword>
<dbReference type="PANTHER" id="PTHR30136:SF24">
    <property type="entry name" value="HTH-TYPE TRANSCRIPTIONAL REPRESSOR ALLR"/>
    <property type="match status" value="1"/>
</dbReference>
<proteinExistence type="predicted"/>
<name>A0ABV1KE50_9PSEU</name>
<evidence type="ECO:0000256" key="1">
    <source>
        <dbReference type="ARBA" id="ARBA00023015"/>
    </source>
</evidence>
<feature type="domain" description="IclR-ED" evidence="6">
    <location>
        <begin position="71"/>
        <end position="253"/>
    </location>
</feature>
<accession>A0ABV1KE50</accession>
<keyword evidence="2" id="KW-0238">DNA-binding</keyword>
<gene>
    <name evidence="7" type="ORF">WIS52_19890</name>
</gene>
<dbReference type="PROSITE" id="PS51078">
    <property type="entry name" value="ICLR_ED"/>
    <property type="match status" value="1"/>
</dbReference>
<dbReference type="InterPro" id="IPR036390">
    <property type="entry name" value="WH_DNA-bd_sf"/>
</dbReference>
<evidence type="ECO:0000313" key="7">
    <source>
        <dbReference type="EMBL" id="MEQ3552736.1"/>
    </source>
</evidence>